<dbReference type="GO" id="GO:0005829">
    <property type="term" value="C:cytosol"/>
    <property type="evidence" value="ECO:0007669"/>
    <property type="project" value="TreeGrafter"/>
</dbReference>
<dbReference type="InterPro" id="IPR036291">
    <property type="entry name" value="NAD(P)-bd_dom_sf"/>
</dbReference>
<dbReference type="UniPathway" id="UPA00124"/>
<keyword evidence="2" id="KW-0521">NADP</keyword>
<dbReference type="OrthoDB" id="9803892at2"/>
<dbReference type="CDD" id="cd05254">
    <property type="entry name" value="dTDP_HR_like_SDR_e"/>
    <property type="match status" value="1"/>
</dbReference>
<feature type="domain" description="RmlD-like substrate binding" evidence="3">
    <location>
        <begin position="3"/>
        <end position="239"/>
    </location>
</feature>
<accession>A0A1C0ZSU1</accession>
<gene>
    <name evidence="4" type="ORF">A8709_05410</name>
</gene>
<proteinExistence type="inferred from homology"/>
<evidence type="ECO:0000313" key="5">
    <source>
        <dbReference type="Proteomes" id="UP000093309"/>
    </source>
</evidence>
<dbReference type="InterPro" id="IPR005913">
    <property type="entry name" value="dTDP_dehydrorham_reduct"/>
</dbReference>
<dbReference type="Gene3D" id="3.40.50.720">
    <property type="entry name" value="NAD(P)-binding Rossmann-like Domain"/>
    <property type="match status" value="1"/>
</dbReference>
<dbReference type="PANTHER" id="PTHR10491">
    <property type="entry name" value="DTDP-4-DEHYDRORHAMNOSE REDUCTASE"/>
    <property type="match status" value="1"/>
</dbReference>
<dbReference type="GO" id="GO:0019305">
    <property type="term" value="P:dTDP-rhamnose biosynthetic process"/>
    <property type="evidence" value="ECO:0007669"/>
    <property type="project" value="UniProtKB-UniPathway"/>
</dbReference>
<dbReference type="Pfam" id="PF04321">
    <property type="entry name" value="RmlD_sub_bind"/>
    <property type="match status" value="1"/>
</dbReference>
<keyword evidence="2" id="KW-0560">Oxidoreductase</keyword>
<evidence type="ECO:0000313" key="4">
    <source>
        <dbReference type="EMBL" id="OCT11127.1"/>
    </source>
</evidence>
<dbReference type="InterPro" id="IPR029903">
    <property type="entry name" value="RmlD-like-bd"/>
</dbReference>
<dbReference type="PANTHER" id="PTHR10491:SF4">
    <property type="entry name" value="METHIONINE ADENOSYLTRANSFERASE 2 SUBUNIT BETA"/>
    <property type="match status" value="1"/>
</dbReference>
<dbReference type="AlphaFoldDB" id="A0A1C0ZSU1"/>
<comment type="function">
    <text evidence="2">Catalyzes the reduction of dTDP-6-deoxy-L-lyxo-4-hexulose to yield dTDP-L-rhamnose.</text>
</comment>
<organism evidence="4 5">
    <name type="scientific">Paenibacillus pectinilyticus</name>
    <dbReference type="NCBI Taxonomy" id="512399"/>
    <lineage>
        <taxon>Bacteria</taxon>
        <taxon>Bacillati</taxon>
        <taxon>Bacillota</taxon>
        <taxon>Bacilli</taxon>
        <taxon>Bacillales</taxon>
        <taxon>Paenibacillaceae</taxon>
        <taxon>Paenibacillus</taxon>
    </lineage>
</organism>
<dbReference type="SUPFAM" id="SSF51735">
    <property type="entry name" value="NAD(P)-binding Rossmann-fold domains"/>
    <property type="match status" value="1"/>
</dbReference>
<sequence length="283" mass="32065">MKKIAVLGATGMAGHVIALFLEEQGYDVYRMSRSIAISEKNARIDANDFVSLINWLEEIKPDVVINSIGILQREADARPDIAIQLNAYLPRKLEQQFKDSQIKVIHLSTDCVFSGTKGGYEEDSLPDGMTMYDRSKALGEVVNEKDLTFRMSIIGPDTDLNGTGLFNWFMKQQGATNGYTKALWNGVTTIELSKAIDAAIQQDLSGLYHFTTNGKINKFDLLCLFQKEFNKHNVGIMPYDSYVVDKTLINTRTDFKYVIPTYPEMIKEMALWVNEHKGLYDYE</sequence>
<comment type="pathway">
    <text evidence="2">Carbohydrate biosynthesis; dTDP-L-rhamnose biosynthesis.</text>
</comment>
<dbReference type="Proteomes" id="UP000093309">
    <property type="component" value="Unassembled WGS sequence"/>
</dbReference>
<comment type="caution">
    <text evidence="4">The sequence shown here is derived from an EMBL/GenBank/DDBJ whole genome shotgun (WGS) entry which is preliminary data.</text>
</comment>
<protein>
    <recommendedName>
        <fullName evidence="2">dTDP-4-dehydrorhamnose reductase</fullName>
        <ecNumber evidence="2">1.1.1.133</ecNumber>
    </recommendedName>
</protein>
<dbReference type="EMBL" id="LYPC01000028">
    <property type="protein sequence ID" value="OCT11127.1"/>
    <property type="molecule type" value="Genomic_DNA"/>
</dbReference>
<keyword evidence="5" id="KW-1185">Reference proteome</keyword>
<dbReference type="GO" id="GO:0008831">
    <property type="term" value="F:dTDP-4-dehydrorhamnose reductase activity"/>
    <property type="evidence" value="ECO:0007669"/>
    <property type="project" value="UniProtKB-EC"/>
</dbReference>
<evidence type="ECO:0000259" key="3">
    <source>
        <dbReference type="Pfam" id="PF04321"/>
    </source>
</evidence>
<evidence type="ECO:0000256" key="1">
    <source>
        <dbReference type="ARBA" id="ARBA00010944"/>
    </source>
</evidence>
<name>A0A1C0ZSU1_9BACL</name>
<evidence type="ECO:0000256" key="2">
    <source>
        <dbReference type="RuleBase" id="RU364082"/>
    </source>
</evidence>
<reference evidence="5" key="1">
    <citation type="submission" date="2016-05" db="EMBL/GenBank/DDBJ databases">
        <title>Paenibacillus oryzae. sp. nov., isolated from the rice root.</title>
        <authorList>
            <person name="Zhang J."/>
            <person name="Zhang X."/>
        </authorList>
    </citation>
    <scope>NUCLEOTIDE SEQUENCE [LARGE SCALE GENOMIC DNA]</scope>
    <source>
        <strain evidence="5">KCTC13222</strain>
    </source>
</reference>
<dbReference type="RefSeq" id="WP_065857877.1">
    <property type="nucleotide sequence ID" value="NZ_LYPC01000028.1"/>
</dbReference>
<comment type="similarity">
    <text evidence="1 2">Belongs to the dTDP-4-dehydrorhamnose reductase family.</text>
</comment>
<dbReference type="EC" id="1.1.1.133" evidence="2"/>
<dbReference type="STRING" id="512399.A8709_05410"/>